<dbReference type="GO" id="GO:0001725">
    <property type="term" value="C:stress fiber"/>
    <property type="evidence" value="ECO:0007669"/>
    <property type="project" value="TreeGrafter"/>
</dbReference>
<dbReference type="Pfam" id="PF15936">
    <property type="entry name" value="DUF4749"/>
    <property type="match status" value="1"/>
</dbReference>
<dbReference type="InterPro" id="IPR050604">
    <property type="entry name" value="PDZ-LIM_domain"/>
</dbReference>
<feature type="compositionally biased region" description="Low complexity" evidence="4">
    <location>
        <begin position="457"/>
        <end position="467"/>
    </location>
</feature>
<dbReference type="InterPro" id="IPR001478">
    <property type="entry name" value="PDZ"/>
</dbReference>
<protein>
    <recommendedName>
        <fullName evidence="5">PDZ domain-containing protein</fullName>
    </recommendedName>
</protein>
<name>A0AAD9K3I6_9ANNE</name>
<dbReference type="GO" id="GO:0030036">
    <property type="term" value="P:actin cytoskeleton organization"/>
    <property type="evidence" value="ECO:0007669"/>
    <property type="project" value="TreeGrafter"/>
</dbReference>
<feature type="region of interest" description="Disordered" evidence="4">
    <location>
        <begin position="642"/>
        <end position="684"/>
    </location>
</feature>
<evidence type="ECO:0000256" key="2">
    <source>
        <dbReference type="ARBA" id="ARBA00022490"/>
    </source>
</evidence>
<dbReference type="Gene3D" id="2.30.42.10">
    <property type="match status" value="1"/>
</dbReference>
<gene>
    <name evidence="6" type="ORF">LSH36_67g03008</name>
</gene>
<keyword evidence="2" id="KW-0963">Cytoplasm</keyword>
<dbReference type="GO" id="GO:0003779">
    <property type="term" value="F:actin binding"/>
    <property type="evidence" value="ECO:0007669"/>
    <property type="project" value="TreeGrafter"/>
</dbReference>
<dbReference type="AlphaFoldDB" id="A0AAD9K3I6"/>
<dbReference type="SUPFAM" id="SSF50156">
    <property type="entry name" value="PDZ domain-like"/>
    <property type="match status" value="1"/>
</dbReference>
<reference evidence="6" key="1">
    <citation type="journal article" date="2023" name="Mol. Biol. Evol.">
        <title>Third-Generation Sequencing Reveals the Adaptive Role of the Epigenome in Three Deep-Sea Polychaetes.</title>
        <authorList>
            <person name="Perez M."/>
            <person name="Aroh O."/>
            <person name="Sun Y."/>
            <person name="Lan Y."/>
            <person name="Juniper S.K."/>
            <person name="Young C.R."/>
            <person name="Angers B."/>
            <person name="Qian P.Y."/>
        </authorList>
    </citation>
    <scope>NUCLEOTIDE SEQUENCE</scope>
    <source>
        <strain evidence="6">P08H-3</strain>
    </source>
</reference>
<evidence type="ECO:0000256" key="4">
    <source>
        <dbReference type="SAM" id="MobiDB-lite"/>
    </source>
</evidence>
<evidence type="ECO:0000313" key="6">
    <source>
        <dbReference type="EMBL" id="KAK2164236.1"/>
    </source>
</evidence>
<dbReference type="GO" id="GO:0005912">
    <property type="term" value="C:adherens junction"/>
    <property type="evidence" value="ECO:0007669"/>
    <property type="project" value="TreeGrafter"/>
</dbReference>
<proteinExistence type="predicted"/>
<keyword evidence="3" id="KW-0479">Metal-binding</keyword>
<accession>A0AAD9K3I6</accession>
<comment type="caution">
    <text evidence="6">The sequence shown here is derived from an EMBL/GenBank/DDBJ whole genome shotgun (WGS) entry which is preliminary data.</text>
</comment>
<evidence type="ECO:0000256" key="3">
    <source>
        <dbReference type="ARBA" id="ARBA00023038"/>
    </source>
</evidence>
<dbReference type="PANTHER" id="PTHR24214:SF38">
    <property type="entry name" value="PDZ AND LIM DOMAIN PROTEIN ZASP-RELATED"/>
    <property type="match status" value="1"/>
</dbReference>
<keyword evidence="3" id="KW-0862">Zinc</keyword>
<dbReference type="GO" id="GO:0051371">
    <property type="term" value="F:muscle alpha-actinin binding"/>
    <property type="evidence" value="ECO:0007669"/>
    <property type="project" value="TreeGrafter"/>
</dbReference>
<dbReference type="PANTHER" id="PTHR24214">
    <property type="entry name" value="PDZ AND LIM DOMAIN PROTEIN ZASP"/>
    <property type="match status" value="1"/>
</dbReference>
<dbReference type="PROSITE" id="PS50106">
    <property type="entry name" value="PDZ"/>
    <property type="match status" value="1"/>
</dbReference>
<feature type="region of interest" description="Disordered" evidence="4">
    <location>
        <begin position="387"/>
        <end position="579"/>
    </location>
</feature>
<organism evidence="6 7">
    <name type="scientific">Paralvinella palmiformis</name>
    <dbReference type="NCBI Taxonomy" id="53620"/>
    <lineage>
        <taxon>Eukaryota</taxon>
        <taxon>Metazoa</taxon>
        <taxon>Spiralia</taxon>
        <taxon>Lophotrochozoa</taxon>
        <taxon>Annelida</taxon>
        <taxon>Polychaeta</taxon>
        <taxon>Sedentaria</taxon>
        <taxon>Canalipalpata</taxon>
        <taxon>Terebellida</taxon>
        <taxon>Terebelliformia</taxon>
        <taxon>Alvinellidae</taxon>
        <taxon>Paralvinella</taxon>
    </lineage>
</organism>
<dbReference type="InterPro" id="IPR036034">
    <property type="entry name" value="PDZ_sf"/>
</dbReference>
<dbReference type="GO" id="GO:0031941">
    <property type="term" value="C:filamentous actin"/>
    <property type="evidence" value="ECO:0007669"/>
    <property type="project" value="TreeGrafter"/>
</dbReference>
<comment type="subcellular location">
    <subcellularLocation>
        <location evidence="1">Cytoplasm</location>
    </subcellularLocation>
</comment>
<dbReference type="InterPro" id="IPR031847">
    <property type="entry name" value="PDLI1-4/Zasp-like_mid"/>
</dbReference>
<dbReference type="InterPro" id="IPR006643">
    <property type="entry name" value="Zasp-like_motif"/>
</dbReference>
<dbReference type="Proteomes" id="UP001208570">
    <property type="component" value="Unassembled WGS sequence"/>
</dbReference>
<dbReference type="CDD" id="cd23068">
    <property type="entry name" value="PDZ_ZASP52-like"/>
    <property type="match status" value="1"/>
</dbReference>
<evidence type="ECO:0000259" key="5">
    <source>
        <dbReference type="PROSITE" id="PS50106"/>
    </source>
</evidence>
<dbReference type="EMBL" id="JAODUP010000067">
    <property type="protein sequence ID" value="KAK2164236.1"/>
    <property type="molecule type" value="Genomic_DNA"/>
</dbReference>
<sequence length="703" mass="77192">MCVCVCAAADVLRGRDKASGTLPRQTWPGLVVPERSNVCHCPDSFCTRLPSAPAQHQHGRVGERWESASFPEMTGPYSECPIRLHRDALNTPWGFRLQGGKDFKVPLSVQRLHRGDILVAIDNYDATNLTHKQAQDIIKNAGGSLSIRLRRGVGYAEAPKPLTFGPPVIAGTPASSSQEGTCEGTGQRFPPIWDSDIQDIAPLKVNNGGGCVFYFPPPAYRLTSVILDHVSSNTVGDPKRLARVIIEADRRSEGLGFSIWWMISPRTEPAFIIADMLTKKIGRYRLGLILDSLSIYTQYRTRPLESIAPKPAPPIGAFSPKTGTGMQNKFGIDYSGGQYNRSAGNPPPGSMLQKVNASLNQSIWSHEDNQEQDYESKPIGEIKKIFSQGSPNQHMPAFAQTGSSYKPARRQPWRKPHTDGTALQEPGWSPRSNKPVQAPFRVPQSAPASIPVNRLSPQQHYQQPQQQRGNRHEKPPWSGSLRSSGGPKPWEIHAGEHLVPGGGEVHVPTGPSSIPRQAPQSATFHPQQQQQQQQPPQHHQQPMTSPNVQPHSPRVQNVHYGPGGPQYQQLSPRAADPDTAKVVHAQYNSPLGLYSRENVQAALEGQTAGKPGDGTMQVSGGGPKKTFNPAQSDVYRLLQEEQEIAGQRHQQQQHAAQAEQSARYQEQQPGQEMHYVGYVDPSTKSPSMMALEAHVMDEGTSDF</sequence>
<keyword evidence="7" id="KW-1185">Reference proteome</keyword>
<feature type="compositionally biased region" description="Low complexity" evidence="4">
    <location>
        <begin position="644"/>
        <end position="662"/>
    </location>
</feature>
<dbReference type="GO" id="GO:0061061">
    <property type="term" value="P:muscle structure development"/>
    <property type="evidence" value="ECO:0007669"/>
    <property type="project" value="TreeGrafter"/>
</dbReference>
<evidence type="ECO:0000256" key="1">
    <source>
        <dbReference type="ARBA" id="ARBA00004496"/>
    </source>
</evidence>
<dbReference type="Pfam" id="PF00595">
    <property type="entry name" value="PDZ"/>
    <property type="match status" value="1"/>
</dbReference>
<evidence type="ECO:0000313" key="7">
    <source>
        <dbReference type="Proteomes" id="UP001208570"/>
    </source>
</evidence>
<dbReference type="GO" id="GO:0030018">
    <property type="term" value="C:Z disc"/>
    <property type="evidence" value="ECO:0007669"/>
    <property type="project" value="TreeGrafter"/>
</dbReference>
<keyword evidence="3" id="KW-0440">LIM domain</keyword>
<dbReference type="SMART" id="SM00228">
    <property type="entry name" value="PDZ"/>
    <property type="match status" value="1"/>
</dbReference>
<dbReference type="SMART" id="SM00735">
    <property type="entry name" value="ZM"/>
    <property type="match status" value="1"/>
</dbReference>
<feature type="compositionally biased region" description="Low complexity" evidence="4">
    <location>
        <begin position="525"/>
        <end position="542"/>
    </location>
</feature>
<feature type="domain" description="PDZ" evidence="5">
    <location>
        <begin position="81"/>
        <end position="153"/>
    </location>
</feature>
<feature type="region of interest" description="Disordered" evidence="4">
    <location>
        <begin position="606"/>
        <end position="627"/>
    </location>
</feature>
<feature type="compositionally biased region" description="Polar residues" evidence="4">
    <location>
        <begin position="510"/>
        <end position="524"/>
    </location>
</feature>